<organism evidence="1 2">
    <name type="scientific">Brevundimonas vitisensis</name>
    <dbReference type="NCBI Taxonomy" id="2800818"/>
    <lineage>
        <taxon>Bacteria</taxon>
        <taxon>Pseudomonadati</taxon>
        <taxon>Pseudomonadota</taxon>
        <taxon>Alphaproteobacteria</taxon>
        <taxon>Caulobacterales</taxon>
        <taxon>Caulobacteraceae</taxon>
        <taxon>Brevundimonas</taxon>
    </lineage>
</organism>
<dbReference type="Proteomes" id="UP000595448">
    <property type="component" value="Chromosome"/>
</dbReference>
<dbReference type="EMBL" id="CP067977">
    <property type="protein sequence ID" value="QQQ17773.1"/>
    <property type="molecule type" value="Genomic_DNA"/>
</dbReference>
<protein>
    <submittedName>
        <fullName evidence="1">Uncharacterized protein</fullName>
    </submittedName>
</protein>
<accession>A0ABX7BM27</accession>
<gene>
    <name evidence="1" type="ORF">JIP62_10555</name>
</gene>
<name>A0ABX7BM27_9CAUL</name>
<evidence type="ECO:0000313" key="2">
    <source>
        <dbReference type="Proteomes" id="UP000595448"/>
    </source>
</evidence>
<sequence length="111" mass="11784">MLPGYTPAATGGMQAEATMKVVAEVLAERGRQVAIGHTPARDDVYVDAELARGSAAYALNASRSTAAPLFWPWPGHTWQPAEARRDLIRSVALAIAEIERLDRAAAATVTA</sequence>
<proteinExistence type="predicted"/>
<dbReference type="RefSeq" id="WP_201102149.1">
    <property type="nucleotide sequence ID" value="NZ_CP067977.1"/>
</dbReference>
<evidence type="ECO:0000313" key="1">
    <source>
        <dbReference type="EMBL" id="QQQ17773.1"/>
    </source>
</evidence>
<keyword evidence="2" id="KW-1185">Reference proteome</keyword>
<reference evidence="1 2" key="1">
    <citation type="submission" date="2021-01" db="EMBL/GenBank/DDBJ databases">
        <title>Brevundimonas vitis sp. nov., an bacterium isolated from grape (Vitis vinifera).</title>
        <authorList>
            <person name="Jiang L."/>
            <person name="Lee J."/>
        </authorList>
    </citation>
    <scope>NUCLEOTIDE SEQUENCE [LARGE SCALE GENOMIC DNA]</scope>
    <source>
        <strain evidence="1 2">GRTSA-9</strain>
    </source>
</reference>